<reference evidence="2" key="1">
    <citation type="journal article" date="2023" name="Mol. Biol. Evol.">
        <title>Third-Generation Sequencing Reveals the Adaptive Role of the Epigenome in Three Deep-Sea Polychaetes.</title>
        <authorList>
            <person name="Perez M."/>
            <person name="Aroh O."/>
            <person name="Sun Y."/>
            <person name="Lan Y."/>
            <person name="Juniper S.K."/>
            <person name="Young C.R."/>
            <person name="Angers B."/>
            <person name="Qian P.Y."/>
        </authorList>
    </citation>
    <scope>NUCLEOTIDE SEQUENCE</scope>
    <source>
        <strain evidence="2">P08H-3</strain>
    </source>
</reference>
<feature type="compositionally biased region" description="Basic and acidic residues" evidence="1">
    <location>
        <begin position="15"/>
        <end position="26"/>
    </location>
</feature>
<accession>A0AAD9KCD9</accession>
<feature type="region of interest" description="Disordered" evidence="1">
    <location>
        <begin position="292"/>
        <end position="330"/>
    </location>
</feature>
<comment type="caution">
    <text evidence="2">The sequence shown here is derived from an EMBL/GenBank/DDBJ whole genome shotgun (WGS) entry which is preliminary data.</text>
</comment>
<sequence>MAEGEDETLLLSSDLRPDDAEDCRCEPEDDSLALDDMAKRPESMPVIQLEGDYNANTILDRNCSISSPIVHLNPRREGRIVLPKRYHNQLKAYKDKQSELIATRRESIEPNPGPAPPCQMDVVSPKSREELKNTCLSEREEMEVTNSDTNTDSAVSVKWSDRLEDLDNAVKWIKQELTQLKQEDRFLMRRLLDLTARIHLIQGRPTHLSLSANLALLGSCGSDLDIATWSSFMSLDDQVLIERSKASDSPLMLKELVAYVQEKGNGLAPPTTGTLGRGLRGYGDGLSDVISRSVSTREATRPPLRIKRKNSLPTENELEEDHFFDDNDSD</sequence>
<evidence type="ECO:0000256" key="1">
    <source>
        <dbReference type="SAM" id="MobiDB-lite"/>
    </source>
</evidence>
<dbReference type="EMBL" id="JAODUP010000016">
    <property type="protein sequence ID" value="KAK2168542.1"/>
    <property type="molecule type" value="Genomic_DNA"/>
</dbReference>
<gene>
    <name evidence="2" type="ORF">LSH36_16g10051</name>
</gene>
<dbReference type="AlphaFoldDB" id="A0AAD9KCD9"/>
<evidence type="ECO:0000313" key="2">
    <source>
        <dbReference type="EMBL" id="KAK2168542.1"/>
    </source>
</evidence>
<proteinExistence type="predicted"/>
<protein>
    <submittedName>
        <fullName evidence="2">Uncharacterized protein</fullName>
    </submittedName>
</protein>
<keyword evidence="3" id="KW-1185">Reference proteome</keyword>
<organism evidence="2 3">
    <name type="scientific">Paralvinella palmiformis</name>
    <dbReference type="NCBI Taxonomy" id="53620"/>
    <lineage>
        <taxon>Eukaryota</taxon>
        <taxon>Metazoa</taxon>
        <taxon>Spiralia</taxon>
        <taxon>Lophotrochozoa</taxon>
        <taxon>Annelida</taxon>
        <taxon>Polychaeta</taxon>
        <taxon>Sedentaria</taxon>
        <taxon>Canalipalpata</taxon>
        <taxon>Terebellida</taxon>
        <taxon>Terebelliformia</taxon>
        <taxon>Alvinellidae</taxon>
        <taxon>Paralvinella</taxon>
    </lineage>
</organism>
<name>A0AAD9KCD9_9ANNE</name>
<feature type="region of interest" description="Disordered" evidence="1">
    <location>
        <begin position="1"/>
        <end position="33"/>
    </location>
</feature>
<dbReference type="Proteomes" id="UP001208570">
    <property type="component" value="Unassembled WGS sequence"/>
</dbReference>
<evidence type="ECO:0000313" key="3">
    <source>
        <dbReference type="Proteomes" id="UP001208570"/>
    </source>
</evidence>
<feature type="compositionally biased region" description="Acidic residues" evidence="1">
    <location>
        <begin position="316"/>
        <end position="330"/>
    </location>
</feature>